<dbReference type="RefSeq" id="WP_045087339.1">
    <property type="nucleotide sequence ID" value="NZ_LN824141.1"/>
</dbReference>
<dbReference type="PATRIC" id="fig|1006576.9.peg.443"/>
<accession>A0A0C7P1D9</accession>
<organism evidence="1 2">
    <name type="scientific">Defluviitoga tunisiensis</name>
    <dbReference type="NCBI Taxonomy" id="1006576"/>
    <lineage>
        <taxon>Bacteria</taxon>
        <taxon>Thermotogati</taxon>
        <taxon>Thermotogota</taxon>
        <taxon>Thermotogae</taxon>
        <taxon>Petrotogales</taxon>
        <taxon>Petrotogaceae</taxon>
        <taxon>Defluviitoga</taxon>
    </lineage>
</organism>
<keyword evidence="2" id="KW-1185">Reference proteome</keyword>
<dbReference type="EMBL" id="LN824141">
    <property type="protein sequence ID" value="CEP77774.1"/>
    <property type="molecule type" value="Genomic_DNA"/>
</dbReference>
<evidence type="ECO:0000313" key="1">
    <source>
        <dbReference type="EMBL" id="CEP77774.1"/>
    </source>
</evidence>
<proteinExistence type="predicted"/>
<sequence>MRKSIAVIVCIIILGVFGFSVSFLTPTAEVVQEGYLYFDTFNPAFGIRWGLFGFMETGVSQVNQGAYIKVGFNEIYNKPFKLSMFYSNSFQDHSAISMALGYTFEDIYVDTGVIYSETKQYVEENGETVKKISKDYSFFAKTSIEIIEKETSKSYINIEGTLDYVEDFNLDSYTIAFYGVQNFKNNLWIFEGLDLYAGLNINKNIADEDFSLLENVNVVLGLSTKVKVF</sequence>
<dbReference type="KEGG" id="dtn:DTL3_0448"/>
<dbReference type="Proteomes" id="UP000032809">
    <property type="component" value="Chromosome I"/>
</dbReference>
<dbReference type="AlphaFoldDB" id="A0A0C7P1D9"/>
<dbReference type="HOGENOM" id="CLU_1208147_0_0_0"/>
<reference evidence="2" key="1">
    <citation type="submission" date="2014-11" db="EMBL/GenBank/DDBJ databases">
        <authorList>
            <person name="Wibberg D."/>
        </authorList>
    </citation>
    <scope>NUCLEOTIDE SEQUENCE [LARGE SCALE GENOMIC DNA]</scope>
    <source>
        <strain evidence="2">L3</strain>
    </source>
</reference>
<name>A0A0C7P1D9_DEFTU</name>
<protein>
    <submittedName>
        <fullName evidence="1">Uncharacterized protein</fullName>
    </submittedName>
</protein>
<evidence type="ECO:0000313" key="2">
    <source>
        <dbReference type="Proteomes" id="UP000032809"/>
    </source>
</evidence>
<gene>
    <name evidence="1" type="ORF">DTL3_0448</name>
</gene>
<dbReference type="OrthoDB" id="45504at2"/>